<dbReference type="SMART" id="SM00066">
    <property type="entry name" value="GAL4"/>
    <property type="match status" value="1"/>
</dbReference>
<gene>
    <name evidence="4" type="ORF">B0A48_18627</name>
</gene>
<dbReference type="STRING" id="1507870.A0A1V8S7I3"/>
<keyword evidence="5" id="KW-1185">Reference proteome</keyword>
<dbReference type="PROSITE" id="PS50048">
    <property type="entry name" value="ZN2_CY6_FUNGAL_2"/>
    <property type="match status" value="1"/>
</dbReference>
<dbReference type="OrthoDB" id="10261408at2759"/>
<evidence type="ECO:0000313" key="4">
    <source>
        <dbReference type="EMBL" id="OQN95204.1"/>
    </source>
</evidence>
<dbReference type="PANTHER" id="PTHR47256">
    <property type="entry name" value="ZN(II)2CYS6 TRANSCRIPTION FACTOR (EUROFUNG)-RELATED"/>
    <property type="match status" value="1"/>
</dbReference>
<evidence type="ECO:0000313" key="5">
    <source>
        <dbReference type="Proteomes" id="UP000192596"/>
    </source>
</evidence>
<feature type="region of interest" description="Disordered" evidence="2">
    <location>
        <begin position="136"/>
        <end position="171"/>
    </location>
</feature>
<dbReference type="SUPFAM" id="SSF57701">
    <property type="entry name" value="Zn2/Cys6 DNA-binding domain"/>
    <property type="match status" value="1"/>
</dbReference>
<comment type="caution">
    <text evidence="4">The sequence shown here is derived from an EMBL/GenBank/DDBJ whole genome shotgun (WGS) entry which is preliminary data.</text>
</comment>
<name>A0A1V8S7I3_9PEZI</name>
<dbReference type="Gene3D" id="4.10.240.10">
    <property type="entry name" value="Zn(2)-C6 fungal-type DNA-binding domain"/>
    <property type="match status" value="1"/>
</dbReference>
<dbReference type="GO" id="GO:0008270">
    <property type="term" value="F:zinc ion binding"/>
    <property type="evidence" value="ECO:0007669"/>
    <property type="project" value="InterPro"/>
</dbReference>
<evidence type="ECO:0000259" key="3">
    <source>
        <dbReference type="PROSITE" id="PS50048"/>
    </source>
</evidence>
<dbReference type="PANTHER" id="PTHR47256:SF1">
    <property type="entry name" value="ZN(II)2CYS6 TRANSCRIPTION FACTOR (EUROFUNG)"/>
    <property type="match status" value="1"/>
</dbReference>
<dbReference type="Pfam" id="PF00172">
    <property type="entry name" value="Zn_clus"/>
    <property type="match status" value="1"/>
</dbReference>
<dbReference type="InterPro" id="IPR001138">
    <property type="entry name" value="Zn2Cys6_DnaBD"/>
</dbReference>
<organism evidence="4 5">
    <name type="scientific">Cryoendolithus antarcticus</name>
    <dbReference type="NCBI Taxonomy" id="1507870"/>
    <lineage>
        <taxon>Eukaryota</taxon>
        <taxon>Fungi</taxon>
        <taxon>Dikarya</taxon>
        <taxon>Ascomycota</taxon>
        <taxon>Pezizomycotina</taxon>
        <taxon>Dothideomycetes</taxon>
        <taxon>Dothideomycetidae</taxon>
        <taxon>Cladosporiales</taxon>
        <taxon>Cladosporiaceae</taxon>
        <taxon>Cryoendolithus</taxon>
    </lineage>
</organism>
<dbReference type="EMBL" id="NAJO01000130">
    <property type="protein sequence ID" value="OQN95204.1"/>
    <property type="molecule type" value="Genomic_DNA"/>
</dbReference>
<dbReference type="CDD" id="cd00067">
    <property type="entry name" value="GAL4"/>
    <property type="match status" value="1"/>
</dbReference>
<dbReference type="Proteomes" id="UP000192596">
    <property type="component" value="Unassembled WGS sequence"/>
</dbReference>
<proteinExistence type="predicted"/>
<protein>
    <recommendedName>
        <fullName evidence="3">Zn(2)-C6 fungal-type domain-containing protein</fullName>
    </recommendedName>
</protein>
<dbReference type="GO" id="GO:0000981">
    <property type="term" value="F:DNA-binding transcription factor activity, RNA polymerase II-specific"/>
    <property type="evidence" value="ECO:0007669"/>
    <property type="project" value="InterPro"/>
</dbReference>
<reference evidence="5" key="1">
    <citation type="submission" date="2017-03" db="EMBL/GenBank/DDBJ databases">
        <title>Genomes of endolithic fungi from Antarctica.</title>
        <authorList>
            <person name="Coleine C."/>
            <person name="Masonjones S."/>
            <person name="Stajich J.E."/>
        </authorList>
    </citation>
    <scope>NUCLEOTIDE SEQUENCE [LARGE SCALE GENOMIC DNA]</scope>
    <source>
        <strain evidence="5">CCFEE 5527</strain>
    </source>
</reference>
<keyword evidence="1" id="KW-0539">Nucleus</keyword>
<evidence type="ECO:0000256" key="2">
    <source>
        <dbReference type="SAM" id="MobiDB-lite"/>
    </source>
</evidence>
<dbReference type="AlphaFoldDB" id="A0A1V8S7I3"/>
<accession>A0A1V8S7I3</accession>
<dbReference type="InterPro" id="IPR036864">
    <property type="entry name" value="Zn2-C6_fun-type_DNA-bd_sf"/>
</dbReference>
<dbReference type="PROSITE" id="PS00463">
    <property type="entry name" value="ZN2_CY6_FUNGAL_1"/>
    <property type="match status" value="1"/>
</dbReference>
<feature type="domain" description="Zn(2)-C6 fungal-type" evidence="3">
    <location>
        <begin position="42"/>
        <end position="72"/>
    </location>
</feature>
<evidence type="ECO:0000256" key="1">
    <source>
        <dbReference type="ARBA" id="ARBA00023242"/>
    </source>
</evidence>
<dbReference type="InterPro" id="IPR053187">
    <property type="entry name" value="Notoamide_regulator"/>
</dbReference>
<sequence length="481" mass="53529">MSGSRAVGFATWIDGEASSTVDAPHEEESAGNNKKRHQGKQACQQCRRRKIKCDETRPKCKSCGKAKLTCEYELPAGQTRQQALVENQSKIQRELEAHASLISTLRTLPSDAAVEVLNRLREGQYDGILVGRRESQDGTEVQHASFPWEYPVDNAEDDASGEDDETNSDATVSLPQSYTQSIGYNMALSSSQQSTQVPSMPFTGMPQVDQNLPHPGYYAPYMAYQTPAGGQQSLSMGTPAEQLRHGQIEISQQVSQQFHMGPLAEESHITTDLDEYLPCDTLQWCDTALRDLGFESLVIRSDRGAETTLAAAAHWALSSAARKKPDGTPITLNDAFRHGTSKENVSIEMWWNQQTRSMLGRERLAHRLAFLAVYIPIIRMAKLTCEYERLAGQTRQQALVENQSKIQHELEAHASLISTLRTLPSDAAVEVLDRLRGGQYDGYGSFPWEYPVDNADEDASVEEDEAFTEVGGGLKRYWHRT</sequence>
<feature type="compositionally biased region" description="Acidic residues" evidence="2">
    <location>
        <begin position="154"/>
        <end position="167"/>
    </location>
</feature>
<feature type="region of interest" description="Disordered" evidence="2">
    <location>
        <begin position="1"/>
        <end position="41"/>
    </location>
</feature>
<dbReference type="InParanoid" id="A0A1V8S7I3"/>